<gene>
    <name evidence="2" type="ORF">A3D03_04250</name>
</gene>
<dbReference type="PANTHER" id="PTHR38826">
    <property type="entry name" value="RIBONUCLEASE VAPC13"/>
    <property type="match status" value="1"/>
</dbReference>
<evidence type="ECO:0000313" key="2">
    <source>
        <dbReference type="EMBL" id="OGG20939.1"/>
    </source>
</evidence>
<proteinExistence type="predicted"/>
<dbReference type="PANTHER" id="PTHR38826:SF5">
    <property type="entry name" value="RIBONUCLEASE VAPC13"/>
    <property type="match status" value="1"/>
</dbReference>
<reference evidence="2 3" key="1">
    <citation type="journal article" date="2016" name="Nat. Commun.">
        <title>Thousands of microbial genomes shed light on interconnected biogeochemical processes in an aquifer system.</title>
        <authorList>
            <person name="Anantharaman K."/>
            <person name="Brown C.T."/>
            <person name="Hug L.A."/>
            <person name="Sharon I."/>
            <person name="Castelle C.J."/>
            <person name="Probst A.J."/>
            <person name="Thomas B.C."/>
            <person name="Singh A."/>
            <person name="Wilkins M.J."/>
            <person name="Karaoz U."/>
            <person name="Brodie E.L."/>
            <person name="Williams K.H."/>
            <person name="Hubbard S.S."/>
            <person name="Banfield J.F."/>
        </authorList>
    </citation>
    <scope>NUCLEOTIDE SEQUENCE [LARGE SCALE GENOMIC DNA]</scope>
</reference>
<dbReference type="Pfam" id="PF01850">
    <property type="entry name" value="PIN"/>
    <property type="match status" value="1"/>
</dbReference>
<dbReference type="Proteomes" id="UP000177092">
    <property type="component" value="Unassembled WGS sequence"/>
</dbReference>
<dbReference type="STRING" id="1798384.A3D03_04250"/>
<dbReference type="AlphaFoldDB" id="A0A1F6A860"/>
<protein>
    <recommendedName>
        <fullName evidence="1">PIN domain-containing protein</fullName>
    </recommendedName>
</protein>
<organism evidence="2 3">
    <name type="scientific">Candidatus Gottesmanbacteria bacterium RIFCSPHIGHO2_02_FULL_40_13</name>
    <dbReference type="NCBI Taxonomy" id="1798384"/>
    <lineage>
        <taxon>Bacteria</taxon>
        <taxon>Candidatus Gottesmaniibacteriota</taxon>
    </lineage>
</organism>
<dbReference type="SUPFAM" id="SSF88723">
    <property type="entry name" value="PIN domain-like"/>
    <property type="match status" value="1"/>
</dbReference>
<name>A0A1F6A860_9BACT</name>
<dbReference type="InterPro" id="IPR052106">
    <property type="entry name" value="PINc/VapC_TA"/>
</dbReference>
<comment type="caution">
    <text evidence="2">The sequence shown here is derived from an EMBL/GenBank/DDBJ whole genome shotgun (WGS) entry which is preliminary data.</text>
</comment>
<sequence>MTSIFLDSNIWLRLFLRDEENQYQSCHKLLTQINEGYFQPSTSTIVFLEVNYVLRSFYKLTHEKTLLYLSNIKETRNITVYEETDLNRALAYYKDFKLKFTDCLIASQLKKGITLLTFDNEFRKLKDINSQTPSEFLRSFMKNSGTGVE</sequence>
<dbReference type="EMBL" id="MFJN01000033">
    <property type="protein sequence ID" value="OGG20939.1"/>
    <property type="molecule type" value="Genomic_DNA"/>
</dbReference>
<dbReference type="Gene3D" id="3.40.50.1010">
    <property type="entry name" value="5'-nuclease"/>
    <property type="match status" value="1"/>
</dbReference>
<feature type="domain" description="PIN" evidence="1">
    <location>
        <begin position="4"/>
        <end position="126"/>
    </location>
</feature>
<dbReference type="InterPro" id="IPR002716">
    <property type="entry name" value="PIN_dom"/>
</dbReference>
<accession>A0A1F6A860</accession>
<evidence type="ECO:0000313" key="3">
    <source>
        <dbReference type="Proteomes" id="UP000177092"/>
    </source>
</evidence>
<dbReference type="InterPro" id="IPR029060">
    <property type="entry name" value="PIN-like_dom_sf"/>
</dbReference>
<evidence type="ECO:0000259" key="1">
    <source>
        <dbReference type="Pfam" id="PF01850"/>
    </source>
</evidence>